<evidence type="ECO:0000259" key="10">
    <source>
        <dbReference type="Pfam" id="PF20638"/>
    </source>
</evidence>
<keyword evidence="7" id="KW-0813">Transport</keyword>
<proteinExistence type="inferred from homology"/>
<dbReference type="PANTHER" id="PTHR13040">
    <property type="entry name" value="AUTOPHAGY PROTEIN 5"/>
    <property type="match status" value="1"/>
</dbReference>
<dbReference type="InterPro" id="IPR042527">
    <property type="entry name" value="Atg5_UblA_dom_sf"/>
</dbReference>
<evidence type="ECO:0000256" key="7">
    <source>
        <dbReference type="RuleBase" id="RU361202"/>
    </source>
</evidence>
<dbReference type="InterPro" id="IPR048939">
    <property type="entry name" value="ATG5_UblA"/>
</dbReference>
<comment type="similarity">
    <text evidence="2 7">Belongs to the ATG5 family.</text>
</comment>
<evidence type="ECO:0000259" key="8">
    <source>
        <dbReference type="Pfam" id="PF04106"/>
    </source>
</evidence>
<comment type="subcellular location">
    <subcellularLocation>
        <location evidence="1 7">Preautophagosomal structure membrane</location>
        <topology evidence="1 7">Peripheral membrane protein</topology>
    </subcellularLocation>
</comment>
<evidence type="ECO:0000259" key="9">
    <source>
        <dbReference type="Pfam" id="PF20637"/>
    </source>
</evidence>
<dbReference type="GO" id="GO:0000422">
    <property type="term" value="P:autophagy of mitochondrion"/>
    <property type="evidence" value="ECO:0007669"/>
    <property type="project" value="TreeGrafter"/>
</dbReference>
<name>A0A367XR84_9ASCO</name>
<comment type="caution">
    <text evidence="11">The sequence shown here is derived from an EMBL/GenBank/DDBJ whole genome shotgun (WGS) entry which is preliminary data.</text>
</comment>
<dbReference type="GO" id="GO:0019776">
    <property type="term" value="F:Atg8-family ligase activity"/>
    <property type="evidence" value="ECO:0007669"/>
    <property type="project" value="TreeGrafter"/>
</dbReference>
<feature type="domain" description="Autophagy protein ATG5 alpha-helical bundle region" evidence="9">
    <location>
        <begin position="142"/>
        <end position="197"/>
    </location>
</feature>
<feature type="domain" description="Autophagy protein ATG5 UblB" evidence="8">
    <location>
        <begin position="201"/>
        <end position="275"/>
    </location>
</feature>
<dbReference type="GO" id="GO:0034727">
    <property type="term" value="P:piecemeal microautophagy of the nucleus"/>
    <property type="evidence" value="ECO:0007669"/>
    <property type="project" value="TreeGrafter"/>
</dbReference>
<dbReference type="Gene3D" id="1.10.246.190">
    <property type="entry name" value="Autophagy protein Apg5, helix rich domain"/>
    <property type="match status" value="1"/>
</dbReference>
<keyword evidence="6 7" id="KW-0072">Autophagy</keyword>
<sequence length="278" mass="32078">MQAEKDSTAQLENVSEIKKKLWNGSINVKITLQVPAQQHTIEYLLFIHRNSYFPVVFPGIINYFQNFTSIDLAKIPVWLEYEQVPIKWNLPVGVLYDHLYLPASKQSDCWTLAMRYDQYYPVEHIIPFHEKLPDGDVDYLTTLHQVLTNQLKQSCFVVNGSAKPIMQLSEDNSKQLWQSIVSRNLTTFTSINKKIIKSVDRIPVKIYIAGSPTVVQAPISKTQTLQEILELHIPSMMKLSHPYIQGIDATPLLSETLQEIWKVFKHLDNILYITLIIL</sequence>
<reference evidence="11 12" key="1">
    <citation type="submission" date="2018-06" db="EMBL/GenBank/DDBJ databases">
        <title>Whole genome sequencing of Candida tropicalis (genome annotated by CSBL at Korea University).</title>
        <authorList>
            <person name="Ahn J."/>
        </authorList>
    </citation>
    <scope>NUCLEOTIDE SEQUENCE [LARGE SCALE GENOMIC DNA]</scope>
    <source>
        <strain evidence="11 12">ATCC 20962</strain>
    </source>
</reference>
<dbReference type="Pfam" id="PF20638">
    <property type="entry name" value="ATG5_UblA"/>
    <property type="match status" value="1"/>
</dbReference>
<evidence type="ECO:0000256" key="4">
    <source>
        <dbReference type="ARBA" id="ARBA00022499"/>
    </source>
</evidence>
<dbReference type="GO" id="GO:0044233">
    <property type="term" value="C:mitochondria-associated endoplasmic reticulum membrane contact site"/>
    <property type="evidence" value="ECO:0007669"/>
    <property type="project" value="TreeGrafter"/>
</dbReference>
<comment type="subunit">
    <text evidence="3 7">Conjugated with ATG12.</text>
</comment>
<evidence type="ECO:0000256" key="2">
    <source>
        <dbReference type="ARBA" id="ARBA00006910"/>
    </source>
</evidence>
<dbReference type="Pfam" id="PF04106">
    <property type="entry name" value="ATG5_UblB"/>
    <property type="match status" value="1"/>
</dbReference>
<dbReference type="InterPro" id="IPR048318">
    <property type="entry name" value="ATG5_UblB"/>
</dbReference>
<evidence type="ECO:0000256" key="1">
    <source>
        <dbReference type="ARBA" id="ARBA00004623"/>
    </source>
</evidence>
<gene>
    <name evidence="11" type="primary">ATG5_0</name>
    <name evidence="11" type="ORF">Cantr_05222</name>
</gene>
<feature type="domain" description="Autophagy protein ATG5 UblA" evidence="10">
    <location>
        <begin position="21"/>
        <end position="115"/>
    </location>
</feature>
<keyword evidence="4 7" id="KW-1017">Isopeptide bond</keyword>
<accession>A0A367XR84</accession>
<dbReference type="Pfam" id="PF20637">
    <property type="entry name" value="ATG5_HBR"/>
    <property type="match status" value="1"/>
</dbReference>
<dbReference type="PANTHER" id="PTHR13040:SF2">
    <property type="entry name" value="AUTOPHAGY PROTEIN 5"/>
    <property type="match status" value="1"/>
</dbReference>
<dbReference type="Gene3D" id="3.10.20.90">
    <property type="entry name" value="Phosphatidylinositol 3-kinase Catalytic Subunit, Chain A, domain 1"/>
    <property type="match status" value="1"/>
</dbReference>
<evidence type="ECO:0000313" key="12">
    <source>
        <dbReference type="Proteomes" id="UP000253472"/>
    </source>
</evidence>
<dbReference type="Proteomes" id="UP000253472">
    <property type="component" value="Unassembled WGS sequence"/>
</dbReference>
<dbReference type="GO" id="GO:0034045">
    <property type="term" value="C:phagophore assembly site membrane"/>
    <property type="evidence" value="ECO:0007669"/>
    <property type="project" value="UniProtKB-SubCell"/>
</dbReference>
<keyword evidence="7" id="KW-0472">Membrane</keyword>
<dbReference type="OrthoDB" id="272162at2759"/>
<dbReference type="AlphaFoldDB" id="A0A367XR84"/>
<organism evidence="11 12">
    <name type="scientific">Candida viswanathii</name>
    <dbReference type="NCBI Taxonomy" id="5486"/>
    <lineage>
        <taxon>Eukaryota</taxon>
        <taxon>Fungi</taxon>
        <taxon>Dikarya</taxon>
        <taxon>Ascomycota</taxon>
        <taxon>Saccharomycotina</taxon>
        <taxon>Pichiomycetes</taxon>
        <taxon>Debaryomycetaceae</taxon>
        <taxon>Candida/Lodderomyces clade</taxon>
        <taxon>Candida</taxon>
    </lineage>
</organism>
<protein>
    <recommendedName>
        <fullName evidence="7">Autophagy protein 5</fullName>
    </recommendedName>
</protein>
<evidence type="ECO:0000256" key="6">
    <source>
        <dbReference type="ARBA" id="ARBA00023006"/>
    </source>
</evidence>
<evidence type="ECO:0000313" key="11">
    <source>
        <dbReference type="EMBL" id="RCK56144.1"/>
    </source>
</evidence>
<dbReference type="STRING" id="5486.A0A367XR84"/>
<evidence type="ECO:0000256" key="5">
    <source>
        <dbReference type="ARBA" id="ARBA00022843"/>
    </source>
</evidence>
<evidence type="ECO:0000256" key="3">
    <source>
        <dbReference type="ARBA" id="ARBA00011554"/>
    </source>
</evidence>
<dbReference type="InterPro" id="IPR007239">
    <property type="entry name" value="Atg5"/>
</dbReference>
<dbReference type="EMBL" id="QLNQ01000029">
    <property type="protein sequence ID" value="RCK56144.1"/>
    <property type="molecule type" value="Genomic_DNA"/>
</dbReference>
<dbReference type="InterPro" id="IPR042526">
    <property type="entry name" value="Atg5_HR"/>
</dbReference>
<keyword evidence="5 7" id="KW-0832">Ubl conjugation</keyword>
<dbReference type="GO" id="GO:0061908">
    <property type="term" value="C:phagophore"/>
    <property type="evidence" value="ECO:0007669"/>
    <property type="project" value="TreeGrafter"/>
</dbReference>
<dbReference type="GO" id="GO:0005776">
    <property type="term" value="C:autophagosome"/>
    <property type="evidence" value="ECO:0007669"/>
    <property type="project" value="TreeGrafter"/>
</dbReference>
<dbReference type="InterPro" id="IPR048940">
    <property type="entry name" value="ATG5_HBR"/>
</dbReference>
<dbReference type="GO" id="GO:0006995">
    <property type="term" value="P:cellular response to nitrogen starvation"/>
    <property type="evidence" value="ECO:0007669"/>
    <property type="project" value="TreeGrafter"/>
</dbReference>
<dbReference type="GO" id="GO:0034274">
    <property type="term" value="C:Atg12-Atg5-Atg16 complex"/>
    <property type="evidence" value="ECO:0007669"/>
    <property type="project" value="TreeGrafter"/>
</dbReference>
<keyword evidence="12" id="KW-1185">Reference proteome</keyword>
<comment type="function">
    <text evidence="7">Involved in cytoplasm to vacuole transport (Cvt) and autophagic vesicle formation.</text>
</comment>
<dbReference type="Gene3D" id="3.10.20.620">
    <property type="match status" value="1"/>
</dbReference>